<keyword evidence="3" id="KW-1185">Reference proteome</keyword>
<dbReference type="EMBL" id="JAULSU010000001">
    <property type="protein sequence ID" value="KAK0632436.1"/>
    <property type="molecule type" value="Genomic_DNA"/>
</dbReference>
<name>A0AA40CBA3_9PEZI</name>
<dbReference type="AlphaFoldDB" id="A0AA40CBA3"/>
<comment type="caution">
    <text evidence="2">The sequence shown here is derived from an EMBL/GenBank/DDBJ whole genome shotgun (WGS) entry which is preliminary data.</text>
</comment>
<evidence type="ECO:0000313" key="2">
    <source>
        <dbReference type="EMBL" id="KAK0632436.1"/>
    </source>
</evidence>
<gene>
    <name evidence="2" type="ORF">B0T14DRAFT_32899</name>
</gene>
<dbReference type="Proteomes" id="UP001175000">
    <property type="component" value="Unassembled WGS sequence"/>
</dbReference>
<proteinExistence type="predicted"/>
<feature type="compositionally biased region" description="Basic and acidic residues" evidence="1">
    <location>
        <begin position="1"/>
        <end position="30"/>
    </location>
</feature>
<protein>
    <submittedName>
        <fullName evidence="2">Uncharacterized protein</fullName>
    </submittedName>
</protein>
<organism evidence="2 3">
    <name type="scientific">Immersiella caudata</name>
    <dbReference type="NCBI Taxonomy" id="314043"/>
    <lineage>
        <taxon>Eukaryota</taxon>
        <taxon>Fungi</taxon>
        <taxon>Dikarya</taxon>
        <taxon>Ascomycota</taxon>
        <taxon>Pezizomycotina</taxon>
        <taxon>Sordariomycetes</taxon>
        <taxon>Sordariomycetidae</taxon>
        <taxon>Sordariales</taxon>
        <taxon>Lasiosphaeriaceae</taxon>
        <taxon>Immersiella</taxon>
    </lineage>
</organism>
<feature type="compositionally biased region" description="Polar residues" evidence="1">
    <location>
        <begin position="33"/>
        <end position="42"/>
    </location>
</feature>
<evidence type="ECO:0000256" key="1">
    <source>
        <dbReference type="SAM" id="MobiDB-lite"/>
    </source>
</evidence>
<sequence length="186" mass="20234">MNSKREPTDSDRSEDWVLVTHEEHRDERHPQYNPDNMSSTQLAAAGAPTAHHGAHHVHDMISDEEDGRLALCRKTVSNGTTDTASTNTITGDVGAAGAAGAVSINPPLTEISLRLHQRVMSQGYSTEISRWIEGTTSFGHCARADQTESSIRSRRSKASTISSLEREPTRPSVPSPHDFFGTGGWC</sequence>
<accession>A0AA40CBA3</accession>
<feature type="region of interest" description="Disordered" evidence="1">
    <location>
        <begin position="1"/>
        <end position="56"/>
    </location>
</feature>
<evidence type="ECO:0000313" key="3">
    <source>
        <dbReference type="Proteomes" id="UP001175000"/>
    </source>
</evidence>
<feature type="region of interest" description="Disordered" evidence="1">
    <location>
        <begin position="143"/>
        <end position="186"/>
    </location>
</feature>
<reference evidence="2" key="1">
    <citation type="submission" date="2023-06" db="EMBL/GenBank/DDBJ databases">
        <title>Genome-scale phylogeny and comparative genomics of the fungal order Sordariales.</title>
        <authorList>
            <consortium name="Lawrence Berkeley National Laboratory"/>
            <person name="Hensen N."/>
            <person name="Bonometti L."/>
            <person name="Westerberg I."/>
            <person name="Brannstrom I.O."/>
            <person name="Guillou S."/>
            <person name="Cros-Aarteil S."/>
            <person name="Calhoun S."/>
            <person name="Haridas S."/>
            <person name="Kuo A."/>
            <person name="Mondo S."/>
            <person name="Pangilinan J."/>
            <person name="Riley R."/>
            <person name="Labutti K."/>
            <person name="Andreopoulos B."/>
            <person name="Lipzen A."/>
            <person name="Chen C."/>
            <person name="Yanf M."/>
            <person name="Daum C."/>
            <person name="Ng V."/>
            <person name="Clum A."/>
            <person name="Steindorff A."/>
            <person name="Ohm R."/>
            <person name="Martin F."/>
            <person name="Silar P."/>
            <person name="Natvig D."/>
            <person name="Lalanne C."/>
            <person name="Gautier V."/>
            <person name="Ament-Velasquez S.L."/>
            <person name="Kruys A."/>
            <person name="Hutchinson M.I."/>
            <person name="Powell A.J."/>
            <person name="Barry K."/>
            <person name="Miller A.N."/>
            <person name="Grigoriev I.V."/>
            <person name="Debuchy R."/>
            <person name="Gladieux P."/>
            <person name="Thoren M.H."/>
            <person name="Johannesson H."/>
        </authorList>
    </citation>
    <scope>NUCLEOTIDE SEQUENCE</scope>
    <source>
        <strain evidence="2">CBS 606.72</strain>
    </source>
</reference>